<name>A0A2T1DP57_9CYAN</name>
<dbReference type="NCBIfam" id="NF011405">
    <property type="entry name" value="PRK14830.1"/>
    <property type="match status" value="1"/>
</dbReference>
<keyword evidence="2" id="KW-0479">Metal-binding</keyword>
<comment type="caution">
    <text evidence="3">The sequence shown here is derived from an EMBL/GenBank/DDBJ whole genome shotgun (WGS) entry which is preliminary data.</text>
</comment>
<dbReference type="NCBIfam" id="TIGR00055">
    <property type="entry name" value="uppS"/>
    <property type="match status" value="1"/>
</dbReference>
<protein>
    <recommendedName>
        <fullName evidence="2">Isoprenyl transferase</fullName>
        <ecNumber evidence="2">2.5.1.-</ecNumber>
    </recommendedName>
</protein>
<dbReference type="FunFam" id="3.40.1180.10:FF:000001">
    <property type="entry name" value="(2E,6E)-farnesyl-diphosphate-specific ditrans,polycis-undecaprenyl-diphosphate synthase"/>
    <property type="match status" value="1"/>
</dbReference>
<feature type="binding site" evidence="2">
    <location>
        <position position="44"/>
    </location>
    <ligand>
        <name>substrate</name>
    </ligand>
</feature>
<dbReference type="GO" id="GO:0016094">
    <property type="term" value="P:polyprenol biosynthetic process"/>
    <property type="evidence" value="ECO:0007669"/>
    <property type="project" value="TreeGrafter"/>
</dbReference>
<dbReference type="STRING" id="1920490.GCA_001895925_00910"/>
<feature type="binding site" evidence="2">
    <location>
        <position position="27"/>
    </location>
    <ligand>
        <name>Mg(2+)</name>
        <dbReference type="ChEBI" id="CHEBI:18420"/>
    </ligand>
</feature>
<gene>
    <name evidence="3" type="ORF">C7B65_01810</name>
</gene>
<feature type="active site" evidence="2">
    <location>
        <position position="27"/>
    </location>
</feature>
<dbReference type="InterPro" id="IPR001441">
    <property type="entry name" value="UPP_synth-like"/>
</dbReference>
<dbReference type="Pfam" id="PF01255">
    <property type="entry name" value="Prenyltransf"/>
    <property type="match status" value="1"/>
</dbReference>
<dbReference type="GO" id="GO:0045547">
    <property type="term" value="F:ditrans,polycis-polyprenyl diphosphate synthase [(2E,6E)-farnesyl diphosphate specific] activity"/>
    <property type="evidence" value="ECO:0007669"/>
    <property type="project" value="TreeGrafter"/>
</dbReference>
<dbReference type="Gene3D" id="3.40.1180.10">
    <property type="entry name" value="Decaprenyl diphosphate synthase-like"/>
    <property type="match status" value="1"/>
</dbReference>
<dbReference type="EC" id="2.5.1.-" evidence="2"/>
<dbReference type="NCBIfam" id="NF011406">
    <property type="entry name" value="PRK14831.1"/>
    <property type="match status" value="1"/>
</dbReference>
<organism evidence="3 4">
    <name type="scientific">Phormidesmis priestleyi ULC007</name>
    <dbReference type="NCBI Taxonomy" id="1920490"/>
    <lineage>
        <taxon>Bacteria</taxon>
        <taxon>Bacillati</taxon>
        <taxon>Cyanobacteriota</taxon>
        <taxon>Cyanophyceae</taxon>
        <taxon>Leptolyngbyales</taxon>
        <taxon>Leptolyngbyaceae</taxon>
        <taxon>Phormidesmis</taxon>
    </lineage>
</organism>
<keyword evidence="4" id="KW-1185">Reference proteome</keyword>
<feature type="binding site" evidence="2">
    <location>
        <begin position="72"/>
        <end position="74"/>
    </location>
    <ligand>
        <name>substrate</name>
    </ligand>
</feature>
<dbReference type="SUPFAM" id="SSF64005">
    <property type="entry name" value="Undecaprenyl diphosphate synthase"/>
    <property type="match status" value="1"/>
</dbReference>
<evidence type="ECO:0000313" key="4">
    <source>
        <dbReference type="Proteomes" id="UP000238634"/>
    </source>
</evidence>
<dbReference type="PANTHER" id="PTHR10291:SF0">
    <property type="entry name" value="DEHYDRODOLICHYL DIPHOSPHATE SYNTHASE 2"/>
    <property type="match status" value="1"/>
</dbReference>
<feature type="binding site" evidence="2">
    <location>
        <begin position="201"/>
        <end position="203"/>
    </location>
    <ligand>
        <name>substrate</name>
    </ligand>
</feature>
<reference evidence="3 4" key="1">
    <citation type="submission" date="2018-02" db="EMBL/GenBank/DDBJ databases">
        <authorList>
            <person name="Cohen D.B."/>
            <person name="Kent A.D."/>
        </authorList>
    </citation>
    <scope>NUCLEOTIDE SEQUENCE [LARGE SCALE GENOMIC DNA]</scope>
    <source>
        <strain evidence="3 4">ULC007</strain>
    </source>
</reference>
<dbReference type="InterPro" id="IPR018520">
    <property type="entry name" value="UPP_synth-like_CS"/>
</dbReference>
<dbReference type="AlphaFoldDB" id="A0A2T1DP57"/>
<keyword evidence="1 2" id="KW-0808">Transferase</keyword>
<sequence>MSSNLFSTLPSDLDPDRLPRHVAVIMDGNGRWATQQALPRIVGHRHGAKTLKDLVRCCQDWGIEALTAYAFSTENWSRPIEEVNFLMLLFERLLRRELAEMQREQVRVSFFGDLLTLPNILQREIHTAMIATENNQGVRLNIAVNYGSRTEITQVCRQIAAQVERGELRSDAISEQLITNALDTSKMPDPDLLIRTSGEIRLSNFLLWQLAYTELYFTDVLWPDFNRVAFHQALLEYQRRDRRFGRVTAASA</sequence>
<comment type="function">
    <text evidence="2">Catalyzes the condensation of isopentenyl diphosphate (IPP) with allylic pyrophosphates generating different type of terpenoids.</text>
</comment>
<feature type="binding site" evidence="2">
    <location>
        <begin position="28"/>
        <end position="31"/>
    </location>
    <ligand>
        <name>substrate</name>
    </ligand>
</feature>
<dbReference type="InterPro" id="IPR036424">
    <property type="entry name" value="UPP_synth-like_sf"/>
</dbReference>
<dbReference type="PROSITE" id="PS01066">
    <property type="entry name" value="UPP_SYNTHASE"/>
    <property type="match status" value="1"/>
</dbReference>
<dbReference type="CDD" id="cd00475">
    <property type="entry name" value="Cis_IPPS"/>
    <property type="match status" value="1"/>
</dbReference>
<keyword evidence="2" id="KW-0460">Magnesium</keyword>
<dbReference type="EMBL" id="PVWG01000001">
    <property type="protein sequence ID" value="PSB22277.1"/>
    <property type="molecule type" value="Genomic_DNA"/>
</dbReference>
<dbReference type="RefSeq" id="WP_073069301.1">
    <property type="nucleotide sequence ID" value="NZ_MPPI01000001.1"/>
</dbReference>
<comment type="similarity">
    <text evidence="2">Belongs to the UPP synthase family.</text>
</comment>
<dbReference type="HAMAP" id="MF_01139">
    <property type="entry name" value="ISPT"/>
    <property type="match status" value="1"/>
</dbReference>
<feature type="binding site" evidence="2">
    <location>
        <position position="214"/>
    </location>
    <ligand>
        <name>Mg(2+)</name>
        <dbReference type="ChEBI" id="CHEBI:18420"/>
    </ligand>
</feature>
<proteinExistence type="inferred from homology"/>
<feature type="binding site" evidence="2">
    <location>
        <position position="76"/>
    </location>
    <ligand>
        <name>substrate</name>
    </ligand>
</feature>
<feature type="binding site" evidence="2">
    <location>
        <position position="32"/>
    </location>
    <ligand>
        <name>substrate</name>
    </ligand>
</feature>
<feature type="binding site" evidence="2">
    <location>
        <position position="78"/>
    </location>
    <ligand>
        <name>substrate</name>
    </ligand>
</feature>
<reference evidence="3 4" key="2">
    <citation type="submission" date="2018-03" db="EMBL/GenBank/DDBJ databases">
        <title>The ancient ancestry and fast evolution of plastids.</title>
        <authorList>
            <person name="Moore K.R."/>
            <person name="Magnabosco C."/>
            <person name="Momper L."/>
            <person name="Gold D.A."/>
            <person name="Bosak T."/>
            <person name="Fournier G.P."/>
        </authorList>
    </citation>
    <scope>NUCLEOTIDE SEQUENCE [LARGE SCALE GENOMIC DNA]</scope>
    <source>
        <strain evidence="3 4">ULC007</strain>
    </source>
</reference>
<dbReference type="Proteomes" id="UP000238634">
    <property type="component" value="Unassembled WGS sequence"/>
</dbReference>
<dbReference type="GO" id="GO:0000287">
    <property type="term" value="F:magnesium ion binding"/>
    <property type="evidence" value="ECO:0007669"/>
    <property type="project" value="UniProtKB-UniRule"/>
</dbReference>
<feature type="binding site" evidence="2">
    <location>
        <position position="40"/>
    </location>
    <ligand>
        <name>substrate</name>
    </ligand>
</feature>
<dbReference type="PANTHER" id="PTHR10291">
    <property type="entry name" value="DEHYDRODOLICHYL DIPHOSPHATE SYNTHASE FAMILY MEMBER"/>
    <property type="match status" value="1"/>
</dbReference>
<evidence type="ECO:0000313" key="3">
    <source>
        <dbReference type="EMBL" id="PSB22277.1"/>
    </source>
</evidence>
<dbReference type="OrthoDB" id="4191603at2"/>
<feature type="binding site" evidence="2">
    <location>
        <position position="195"/>
    </location>
    <ligand>
        <name>substrate</name>
    </ligand>
</feature>
<accession>A0A2T1DP57</accession>
<evidence type="ECO:0000256" key="1">
    <source>
        <dbReference type="ARBA" id="ARBA00022679"/>
    </source>
</evidence>
<comment type="subunit">
    <text evidence="2">Homodimer.</text>
</comment>
<comment type="cofactor">
    <cofactor evidence="2">
        <name>Mg(2+)</name>
        <dbReference type="ChEBI" id="CHEBI:18420"/>
    </cofactor>
    <text evidence="2">Binds 2 magnesium ions per subunit.</text>
</comment>
<feature type="active site" description="Proton acceptor" evidence="2">
    <location>
        <position position="75"/>
    </location>
</feature>
<evidence type="ECO:0000256" key="2">
    <source>
        <dbReference type="HAMAP-Rule" id="MF_01139"/>
    </source>
</evidence>